<dbReference type="AlphaFoldDB" id="A0A644XZH5"/>
<comment type="caution">
    <text evidence="2">The sequence shown here is derived from an EMBL/GenBank/DDBJ whole genome shotgun (WGS) entry which is preliminary data.</text>
</comment>
<proteinExistence type="predicted"/>
<sequence>MNTVKSPFSLLLAILLLTGCAVSPKISSGAVDSPAASVSPSPSEDLTARTPSPVPSAKSSPPPQLDAISQGAEDLFGDIEKKDWTAANNGAKALKAEFSEIKASLDPRTAANNAVGGMETAVNKLLTAIGNEKNYDARLQANAIESYLADLYDDYTVSLPTDLIRLRCLTRQIALGAEKADWTAASGDCGETADRWNTLKAQLSAWAYADDLNTVNANVEKLKAAVDKESAGDTQRYAGILLTNLKLIESDFKKQLSIL</sequence>
<dbReference type="EMBL" id="VSSQ01003607">
    <property type="protein sequence ID" value="MPM21519.1"/>
    <property type="molecule type" value="Genomic_DNA"/>
</dbReference>
<name>A0A644XZH5_9ZZZZ</name>
<accession>A0A644XZH5</accession>
<organism evidence="2">
    <name type="scientific">bioreactor metagenome</name>
    <dbReference type="NCBI Taxonomy" id="1076179"/>
    <lineage>
        <taxon>unclassified sequences</taxon>
        <taxon>metagenomes</taxon>
        <taxon>ecological metagenomes</taxon>
    </lineage>
</organism>
<evidence type="ECO:0008006" key="3">
    <source>
        <dbReference type="Google" id="ProtNLM"/>
    </source>
</evidence>
<protein>
    <recommendedName>
        <fullName evidence="3">Lipoprotein</fullName>
    </recommendedName>
</protein>
<feature type="region of interest" description="Disordered" evidence="1">
    <location>
        <begin position="28"/>
        <end position="66"/>
    </location>
</feature>
<dbReference type="PROSITE" id="PS51257">
    <property type="entry name" value="PROKAR_LIPOPROTEIN"/>
    <property type="match status" value="1"/>
</dbReference>
<reference evidence="2" key="1">
    <citation type="submission" date="2019-08" db="EMBL/GenBank/DDBJ databases">
        <authorList>
            <person name="Kucharzyk K."/>
            <person name="Murdoch R.W."/>
            <person name="Higgins S."/>
            <person name="Loffler F."/>
        </authorList>
    </citation>
    <scope>NUCLEOTIDE SEQUENCE</scope>
</reference>
<evidence type="ECO:0000313" key="2">
    <source>
        <dbReference type="EMBL" id="MPM21519.1"/>
    </source>
</evidence>
<feature type="compositionally biased region" description="Low complexity" evidence="1">
    <location>
        <begin position="28"/>
        <end position="43"/>
    </location>
</feature>
<gene>
    <name evidence="2" type="ORF">SDC9_67963</name>
</gene>
<evidence type="ECO:0000256" key="1">
    <source>
        <dbReference type="SAM" id="MobiDB-lite"/>
    </source>
</evidence>